<keyword evidence="4" id="KW-1185">Reference proteome</keyword>
<name>A0A1W2E6D8_9SPHI</name>
<evidence type="ECO:0000313" key="4">
    <source>
        <dbReference type="Proteomes" id="UP000192678"/>
    </source>
</evidence>
<dbReference type="Proteomes" id="UP000192678">
    <property type="component" value="Unassembled WGS sequence"/>
</dbReference>
<dbReference type="PANTHER" id="PTHR30570:SF1">
    <property type="entry name" value="PHOSPHATE-BINDING PROTEIN PSTS"/>
    <property type="match status" value="1"/>
</dbReference>
<feature type="domain" description="PBP" evidence="2">
    <location>
        <begin position="27"/>
        <end position="275"/>
    </location>
</feature>
<dbReference type="PROSITE" id="PS51257">
    <property type="entry name" value="PROKAR_LIPOPROTEIN"/>
    <property type="match status" value="1"/>
</dbReference>
<gene>
    <name evidence="3" type="ORF">SAMN04488101_11077</name>
</gene>
<dbReference type="InterPro" id="IPR024370">
    <property type="entry name" value="PBP_domain"/>
</dbReference>
<dbReference type="PANTHER" id="PTHR30570">
    <property type="entry name" value="PERIPLASMIC PHOSPHATE BINDING COMPONENT OF PHOSPHATE ABC TRANSPORTER"/>
    <property type="match status" value="1"/>
</dbReference>
<dbReference type="Pfam" id="PF12849">
    <property type="entry name" value="PBP_like_2"/>
    <property type="match status" value="1"/>
</dbReference>
<dbReference type="EMBL" id="FWYB01000010">
    <property type="protein sequence ID" value="SMD05002.1"/>
    <property type="molecule type" value="Genomic_DNA"/>
</dbReference>
<dbReference type="RefSeq" id="WP_084290790.1">
    <property type="nucleotide sequence ID" value="NZ_FWYB01000010.1"/>
</dbReference>
<sequence length="302" mass="33708">MKNLSFILFLMVFAACKQKEKPAGVVEETRTSGTVSMLVDESFSEVLADQIEVFRTDYPDTKFTIIEGNEQKIMPVFLNDSVRVIILSRMLTAAEDKMYRNRDIVPKTSRFGIDGIALITNSDNLDTTINVNEVVDILKGTSTTGKQLVFDNAYSSTLRYFKDLAGIKTLPAKGIYTLQTNNDVIKYIAENKGFIGVVGVNWLVDNKKEMEGYLAKVKMLGVKNIKGKKGDDQFYQPVQANLINGKYPFLRNIYIIDAGGKNGLGTGFATWLVSQRGQLIVLRSGLGPHKLTSRDFNFKNTN</sequence>
<dbReference type="Gene3D" id="3.40.190.10">
    <property type="entry name" value="Periplasmic binding protein-like II"/>
    <property type="match status" value="2"/>
</dbReference>
<dbReference type="STRING" id="475255.SAMN04488101_11077"/>
<dbReference type="AlphaFoldDB" id="A0A1W2E6D8"/>
<dbReference type="InterPro" id="IPR050811">
    <property type="entry name" value="Phosphate_ABC_transporter"/>
</dbReference>
<evidence type="ECO:0000259" key="2">
    <source>
        <dbReference type="Pfam" id="PF12849"/>
    </source>
</evidence>
<accession>A0A1W2E6D8</accession>
<dbReference type="SUPFAM" id="SSF53850">
    <property type="entry name" value="Periplasmic binding protein-like II"/>
    <property type="match status" value="1"/>
</dbReference>
<proteinExistence type="predicted"/>
<organism evidence="3 4">
    <name type="scientific">Pedobacter nyackensis</name>
    <dbReference type="NCBI Taxonomy" id="475255"/>
    <lineage>
        <taxon>Bacteria</taxon>
        <taxon>Pseudomonadati</taxon>
        <taxon>Bacteroidota</taxon>
        <taxon>Sphingobacteriia</taxon>
        <taxon>Sphingobacteriales</taxon>
        <taxon>Sphingobacteriaceae</taxon>
        <taxon>Pedobacter</taxon>
    </lineage>
</organism>
<reference evidence="3 4" key="1">
    <citation type="submission" date="2017-04" db="EMBL/GenBank/DDBJ databases">
        <authorList>
            <person name="Afonso C.L."/>
            <person name="Miller P.J."/>
            <person name="Scott M.A."/>
            <person name="Spackman E."/>
            <person name="Goraichik I."/>
            <person name="Dimitrov K.M."/>
            <person name="Suarez D.L."/>
            <person name="Swayne D.E."/>
        </authorList>
    </citation>
    <scope>NUCLEOTIDE SEQUENCE [LARGE SCALE GENOMIC DNA]</scope>
    <source>
        <strain evidence="3 4">DSM 19625</strain>
    </source>
</reference>
<dbReference type="OrthoDB" id="1450880at2"/>
<evidence type="ECO:0000313" key="3">
    <source>
        <dbReference type="EMBL" id="SMD05002.1"/>
    </source>
</evidence>
<keyword evidence="1" id="KW-0732">Signal</keyword>
<protein>
    <submittedName>
        <fullName evidence="3">Phosphate ABC transporter substrate-binding protein, PhoT family</fullName>
    </submittedName>
</protein>
<evidence type="ECO:0000256" key="1">
    <source>
        <dbReference type="ARBA" id="ARBA00022729"/>
    </source>
</evidence>